<accession>A0A813SXJ7</accession>
<keyword evidence="9 11" id="KW-0739">Sodium transport</keyword>
<evidence type="ECO:0000256" key="7">
    <source>
        <dbReference type="ARBA" id="ARBA00023065"/>
    </source>
</evidence>
<keyword evidence="14" id="KW-1185">Reference proteome</keyword>
<keyword evidence="3 11" id="KW-0894">Sodium channel</keyword>
<protein>
    <submittedName>
        <fullName evidence="13">Uncharacterized protein</fullName>
    </submittedName>
</protein>
<keyword evidence="10 11" id="KW-0407">Ion channel</keyword>
<reference evidence="13" key="1">
    <citation type="submission" date="2021-02" db="EMBL/GenBank/DDBJ databases">
        <authorList>
            <person name="Nowell W R."/>
        </authorList>
    </citation>
    <scope>NUCLEOTIDE SEQUENCE</scope>
    <source>
        <strain evidence="13">Ploen Becks lab</strain>
    </source>
</reference>
<dbReference type="Proteomes" id="UP000663879">
    <property type="component" value="Unassembled WGS sequence"/>
</dbReference>
<keyword evidence="8 12" id="KW-0472">Membrane</keyword>
<dbReference type="PANTHER" id="PTHR11690">
    <property type="entry name" value="AMILORIDE-SENSITIVE SODIUM CHANNEL-RELATED"/>
    <property type="match status" value="1"/>
</dbReference>
<evidence type="ECO:0000256" key="11">
    <source>
        <dbReference type="RuleBase" id="RU000679"/>
    </source>
</evidence>
<gene>
    <name evidence="13" type="ORF">OXX778_LOCUS6723</name>
</gene>
<dbReference type="PRINTS" id="PR01078">
    <property type="entry name" value="AMINACHANNEL"/>
</dbReference>
<dbReference type="OrthoDB" id="6021021at2759"/>
<dbReference type="Pfam" id="PF00858">
    <property type="entry name" value="ASC"/>
    <property type="match status" value="1"/>
</dbReference>
<evidence type="ECO:0000256" key="6">
    <source>
        <dbReference type="ARBA" id="ARBA00023053"/>
    </source>
</evidence>
<dbReference type="EMBL" id="CAJNOC010000812">
    <property type="protein sequence ID" value="CAF0806060.1"/>
    <property type="molecule type" value="Genomic_DNA"/>
</dbReference>
<evidence type="ECO:0000256" key="3">
    <source>
        <dbReference type="ARBA" id="ARBA00022461"/>
    </source>
</evidence>
<proteinExistence type="inferred from homology"/>
<evidence type="ECO:0000256" key="1">
    <source>
        <dbReference type="ARBA" id="ARBA00004141"/>
    </source>
</evidence>
<feature type="transmembrane region" description="Helical" evidence="12">
    <location>
        <begin position="40"/>
        <end position="61"/>
    </location>
</feature>
<evidence type="ECO:0000313" key="13">
    <source>
        <dbReference type="EMBL" id="CAF0806060.1"/>
    </source>
</evidence>
<evidence type="ECO:0000256" key="10">
    <source>
        <dbReference type="ARBA" id="ARBA00023303"/>
    </source>
</evidence>
<dbReference type="Gene3D" id="2.60.470.10">
    <property type="entry name" value="Acid-sensing ion channels like domains"/>
    <property type="match status" value="1"/>
</dbReference>
<dbReference type="GO" id="GO:0005886">
    <property type="term" value="C:plasma membrane"/>
    <property type="evidence" value="ECO:0007669"/>
    <property type="project" value="TreeGrafter"/>
</dbReference>
<dbReference type="Gene3D" id="1.10.287.770">
    <property type="entry name" value="YojJ-like"/>
    <property type="match status" value="1"/>
</dbReference>
<name>A0A813SXJ7_9BILA</name>
<evidence type="ECO:0000256" key="9">
    <source>
        <dbReference type="ARBA" id="ARBA00023201"/>
    </source>
</evidence>
<evidence type="ECO:0000256" key="8">
    <source>
        <dbReference type="ARBA" id="ARBA00023136"/>
    </source>
</evidence>
<evidence type="ECO:0000256" key="12">
    <source>
        <dbReference type="SAM" id="Phobius"/>
    </source>
</evidence>
<sequence length="484" mass="55998">MKKIFKSENKKRTEIFNIIKDNLETSTSHGIPNIVRNKNWIIKIIWTICFSVSFAYCVYNLTKSFEIYFSYETDTKVTNNRLASIDFPTITICNKNKFNLAKNANISNKMIELKNFYIENFIQLTPYSINVFDILSYNLFYDYLQNPYYFKEAGFELEQILLNCKFNSMICNKDNFGKVFSPLSGKCFTFNFKMPIKNSVYPGSEYGLKLELYTGLLDKNYDLIRSSGFLIFIHNSSIKQFDILNGINLPVGYETDIVISKEHSKKMPYPYSNCIEDISSNDSFDSELYRKTLKNNGIYQQRNCLITCVDEYIIQECGCNPIPIDIEQGCNMTMIFDCVAGKYSEFYNSSKATECQDFCPEECESIKYNYKTNYADFPSPFYSDILIKSNYLWSNNSWNNSTYEDVKKSVLAVNIFYDDISVKMIEESPSKTIDQLVADIGGFLGLCIGISILSIIELIELILRIFILVITKKNNVHSKDSLNI</sequence>
<dbReference type="AlphaFoldDB" id="A0A813SXJ7"/>
<keyword evidence="2 11" id="KW-0813">Transport</keyword>
<evidence type="ECO:0000256" key="5">
    <source>
        <dbReference type="ARBA" id="ARBA00022989"/>
    </source>
</evidence>
<keyword evidence="5 12" id="KW-1133">Transmembrane helix</keyword>
<evidence type="ECO:0000256" key="4">
    <source>
        <dbReference type="ARBA" id="ARBA00022692"/>
    </source>
</evidence>
<evidence type="ECO:0000313" key="14">
    <source>
        <dbReference type="Proteomes" id="UP000663879"/>
    </source>
</evidence>
<comment type="similarity">
    <text evidence="11">Belongs to the amiloride-sensitive sodium channel (TC 1.A.6) family.</text>
</comment>
<organism evidence="13 14">
    <name type="scientific">Brachionus calyciflorus</name>
    <dbReference type="NCBI Taxonomy" id="104777"/>
    <lineage>
        <taxon>Eukaryota</taxon>
        <taxon>Metazoa</taxon>
        <taxon>Spiralia</taxon>
        <taxon>Gnathifera</taxon>
        <taxon>Rotifera</taxon>
        <taxon>Eurotatoria</taxon>
        <taxon>Monogononta</taxon>
        <taxon>Pseudotrocha</taxon>
        <taxon>Ploima</taxon>
        <taxon>Brachionidae</taxon>
        <taxon>Brachionus</taxon>
    </lineage>
</organism>
<dbReference type="InterPro" id="IPR001873">
    <property type="entry name" value="ENaC"/>
</dbReference>
<comment type="caution">
    <text evidence="13">The sequence shown here is derived from an EMBL/GenBank/DDBJ whole genome shotgun (WGS) entry which is preliminary data.</text>
</comment>
<comment type="subcellular location">
    <subcellularLocation>
        <location evidence="1">Membrane</location>
        <topology evidence="1">Multi-pass membrane protein</topology>
    </subcellularLocation>
</comment>
<keyword evidence="7 11" id="KW-0406">Ion transport</keyword>
<keyword evidence="6" id="KW-0915">Sodium</keyword>
<dbReference type="GO" id="GO:0015280">
    <property type="term" value="F:ligand-gated sodium channel activity"/>
    <property type="evidence" value="ECO:0007669"/>
    <property type="project" value="TreeGrafter"/>
</dbReference>
<evidence type="ECO:0000256" key="2">
    <source>
        <dbReference type="ARBA" id="ARBA00022448"/>
    </source>
</evidence>
<feature type="transmembrane region" description="Helical" evidence="12">
    <location>
        <begin position="440"/>
        <end position="463"/>
    </location>
</feature>
<keyword evidence="4 11" id="KW-0812">Transmembrane</keyword>